<dbReference type="GO" id="GO:0003677">
    <property type="term" value="F:DNA binding"/>
    <property type="evidence" value="ECO:0007669"/>
    <property type="project" value="InterPro"/>
</dbReference>
<sequence>MQGMIAEYERAKIMERSRRGKIYAANKGCVSVMGGAPYGYRYIDKCTGVGQLYLKLTKKKLMLFASIFVGGKRKGKYGEVCRRLNTMSIITRTGKKCWDRSVIWGMLKNPAYKGQAAFVPNIVNEDVFDIVQEQLAENRKIARTRERGAKYLLQGLIVCKCCRYAYYGSPVRNKRGEKVDHYAYYRCIGRDSYRFGGNKICDNKHIRTDALETAVWEEVKHLLKNPNRILEEYKRKLSEFKRSSWDKKSDLLENKKINYNEVLLDLLIVMLKNILVKKNLNHESKQ</sequence>
<gene>
    <name evidence="3" type="ORF">TNCT_155471</name>
</gene>
<dbReference type="InterPro" id="IPR038109">
    <property type="entry name" value="DNA_bind_recomb_sf"/>
</dbReference>
<dbReference type="EMBL" id="BMAO01039588">
    <property type="protein sequence ID" value="GFR32519.1"/>
    <property type="molecule type" value="Genomic_DNA"/>
</dbReference>
<accession>A0A8X6HZ65</accession>
<dbReference type="PANTHER" id="PTHR30461">
    <property type="entry name" value="DNA-INVERTASE FROM LAMBDOID PROPHAGE"/>
    <property type="match status" value="1"/>
</dbReference>
<evidence type="ECO:0000259" key="1">
    <source>
        <dbReference type="PROSITE" id="PS51736"/>
    </source>
</evidence>
<comment type="caution">
    <text evidence="3">The sequence shown here is derived from an EMBL/GenBank/DDBJ whole genome shotgun (WGS) entry which is preliminary data.</text>
</comment>
<reference evidence="3" key="1">
    <citation type="submission" date="2020-07" db="EMBL/GenBank/DDBJ databases">
        <title>Multicomponent nature underlies the extraordinary mechanical properties of spider dragline silk.</title>
        <authorList>
            <person name="Kono N."/>
            <person name="Nakamura H."/>
            <person name="Mori M."/>
            <person name="Yoshida Y."/>
            <person name="Ohtoshi R."/>
            <person name="Malay A.D."/>
            <person name="Moran D.A.P."/>
            <person name="Tomita M."/>
            <person name="Numata K."/>
            <person name="Arakawa K."/>
        </authorList>
    </citation>
    <scope>NUCLEOTIDE SEQUENCE</scope>
</reference>
<feature type="domain" description="Recombinase" evidence="2">
    <location>
        <begin position="37"/>
        <end position="141"/>
    </location>
</feature>
<dbReference type="GO" id="GO:0000150">
    <property type="term" value="F:DNA strand exchange activity"/>
    <property type="evidence" value="ECO:0007669"/>
    <property type="project" value="InterPro"/>
</dbReference>
<name>A0A8X6HZ65_TRICU</name>
<dbReference type="Pfam" id="PF13408">
    <property type="entry name" value="Zn_ribbon_recom"/>
    <property type="match status" value="1"/>
</dbReference>
<dbReference type="PROSITE" id="PS51736">
    <property type="entry name" value="RECOMBINASES_3"/>
    <property type="match status" value="1"/>
</dbReference>
<proteinExistence type="predicted"/>
<dbReference type="PANTHER" id="PTHR30461:SF23">
    <property type="entry name" value="DNA RECOMBINASE-RELATED"/>
    <property type="match status" value="1"/>
</dbReference>
<dbReference type="Gene3D" id="3.90.1750.20">
    <property type="entry name" value="Putative Large Serine Recombinase, Chain B, Domain 2"/>
    <property type="match status" value="1"/>
</dbReference>
<feature type="domain" description="Resolvase/invertase-type recombinase catalytic" evidence="1">
    <location>
        <begin position="1"/>
        <end position="28"/>
    </location>
</feature>
<keyword evidence="4" id="KW-1185">Reference proteome</keyword>
<dbReference type="InterPro" id="IPR006119">
    <property type="entry name" value="Resolv_N"/>
</dbReference>
<dbReference type="InterPro" id="IPR050639">
    <property type="entry name" value="SSR_resolvase"/>
</dbReference>
<dbReference type="PROSITE" id="PS51737">
    <property type="entry name" value="RECOMBINASE_DNA_BIND"/>
    <property type="match status" value="1"/>
</dbReference>
<dbReference type="OrthoDB" id="6980819at2759"/>
<dbReference type="InterPro" id="IPR011109">
    <property type="entry name" value="DNA_bind_recombinase_dom"/>
</dbReference>
<evidence type="ECO:0000259" key="2">
    <source>
        <dbReference type="PROSITE" id="PS51737"/>
    </source>
</evidence>
<evidence type="ECO:0000313" key="4">
    <source>
        <dbReference type="Proteomes" id="UP000887116"/>
    </source>
</evidence>
<protein>
    <submittedName>
        <fullName evidence="3">Uncharacterized protein</fullName>
    </submittedName>
</protein>
<dbReference type="AlphaFoldDB" id="A0A8X6HZ65"/>
<evidence type="ECO:0000313" key="3">
    <source>
        <dbReference type="EMBL" id="GFR32519.1"/>
    </source>
</evidence>
<dbReference type="InterPro" id="IPR025827">
    <property type="entry name" value="Zn_ribbon_recom_dom"/>
</dbReference>
<dbReference type="Proteomes" id="UP000887116">
    <property type="component" value="Unassembled WGS sequence"/>
</dbReference>
<dbReference type="Pfam" id="PF07508">
    <property type="entry name" value="Recombinase"/>
    <property type="match status" value="1"/>
</dbReference>
<organism evidence="3 4">
    <name type="scientific">Trichonephila clavata</name>
    <name type="common">Joro spider</name>
    <name type="synonym">Nephila clavata</name>
    <dbReference type="NCBI Taxonomy" id="2740835"/>
    <lineage>
        <taxon>Eukaryota</taxon>
        <taxon>Metazoa</taxon>
        <taxon>Ecdysozoa</taxon>
        <taxon>Arthropoda</taxon>
        <taxon>Chelicerata</taxon>
        <taxon>Arachnida</taxon>
        <taxon>Araneae</taxon>
        <taxon>Araneomorphae</taxon>
        <taxon>Entelegynae</taxon>
        <taxon>Araneoidea</taxon>
        <taxon>Nephilidae</taxon>
        <taxon>Trichonephila</taxon>
    </lineage>
</organism>